<accession>A0A1A8TE59</accession>
<keyword evidence="4" id="KW-0564">Palmitate</keyword>
<reference evidence="8 9" key="1">
    <citation type="submission" date="2016-06" db="EMBL/GenBank/DDBJ databases">
        <authorList>
            <person name="Kjaerup R.B."/>
            <person name="Dalgaard T.S."/>
            <person name="Juul-Madsen H.R."/>
        </authorList>
    </citation>
    <scope>NUCLEOTIDE SEQUENCE [LARGE SCALE GENOMIC DNA]</scope>
    <source>
        <strain evidence="8 9">CECT 8886</strain>
    </source>
</reference>
<keyword evidence="4" id="KW-0449">Lipoprotein</keyword>
<keyword evidence="1 6" id="KW-0732">Signal</keyword>
<dbReference type="Proteomes" id="UP000092544">
    <property type="component" value="Unassembled WGS sequence"/>
</dbReference>
<comment type="similarity">
    <text evidence="4 5">Belongs to the RlpA family.</text>
</comment>
<dbReference type="GO" id="GO:0009279">
    <property type="term" value="C:cell outer membrane"/>
    <property type="evidence" value="ECO:0007669"/>
    <property type="project" value="TreeGrafter"/>
</dbReference>
<dbReference type="SUPFAM" id="SSF50685">
    <property type="entry name" value="Barwin-like endoglucanases"/>
    <property type="match status" value="1"/>
</dbReference>
<feature type="domain" description="SPOR" evidence="7">
    <location>
        <begin position="226"/>
        <end position="304"/>
    </location>
</feature>
<dbReference type="AlphaFoldDB" id="A0A1A8TE59"/>
<dbReference type="GO" id="GO:0008932">
    <property type="term" value="F:lytic endotransglycosylase activity"/>
    <property type="evidence" value="ECO:0007669"/>
    <property type="project" value="UniProtKB-UniRule"/>
</dbReference>
<evidence type="ECO:0000313" key="9">
    <source>
        <dbReference type="Proteomes" id="UP000092544"/>
    </source>
</evidence>
<dbReference type="GO" id="GO:0071555">
    <property type="term" value="P:cell wall organization"/>
    <property type="evidence" value="ECO:0007669"/>
    <property type="project" value="UniProtKB-KW"/>
</dbReference>
<evidence type="ECO:0000259" key="7">
    <source>
        <dbReference type="PROSITE" id="PS51724"/>
    </source>
</evidence>
<comment type="subcellular location">
    <subcellularLocation>
        <location evidence="4">Cell membrane</location>
        <topology evidence="4">Lipid-anchor</topology>
    </subcellularLocation>
</comment>
<dbReference type="SUPFAM" id="SSF110997">
    <property type="entry name" value="Sporulation related repeat"/>
    <property type="match status" value="1"/>
</dbReference>
<organism evidence="8 9">
    <name type="scientific">Marinomonas spartinae</name>
    <dbReference type="NCBI Taxonomy" id="1792290"/>
    <lineage>
        <taxon>Bacteria</taxon>
        <taxon>Pseudomonadati</taxon>
        <taxon>Pseudomonadota</taxon>
        <taxon>Gammaproteobacteria</taxon>
        <taxon>Oceanospirillales</taxon>
        <taxon>Oceanospirillaceae</taxon>
        <taxon>Marinomonas</taxon>
    </lineage>
</organism>
<name>A0A1A8TE59_9GAMM</name>
<dbReference type="Gene3D" id="3.30.70.1070">
    <property type="entry name" value="Sporulation related repeat"/>
    <property type="match status" value="1"/>
</dbReference>
<keyword evidence="9" id="KW-1185">Reference proteome</keyword>
<evidence type="ECO:0000256" key="5">
    <source>
        <dbReference type="RuleBase" id="RU003495"/>
    </source>
</evidence>
<dbReference type="Pfam" id="PF03330">
    <property type="entry name" value="DPBB_1"/>
    <property type="match status" value="1"/>
</dbReference>
<evidence type="ECO:0000256" key="1">
    <source>
        <dbReference type="ARBA" id="ARBA00022729"/>
    </source>
</evidence>
<evidence type="ECO:0000256" key="6">
    <source>
        <dbReference type="SAM" id="SignalP"/>
    </source>
</evidence>
<dbReference type="InterPro" id="IPR012997">
    <property type="entry name" value="RplA"/>
</dbReference>
<dbReference type="InterPro" id="IPR034718">
    <property type="entry name" value="RlpA"/>
</dbReference>
<feature type="signal peptide" evidence="6">
    <location>
        <begin position="1"/>
        <end position="25"/>
    </location>
</feature>
<evidence type="ECO:0000256" key="4">
    <source>
        <dbReference type="HAMAP-Rule" id="MF_02071"/>
    </source>
</evidence>
<dbReference type="PANTHER" id="PTHR34183">
    <property type="entry name" value="ENDOLYTIC PEPTIDOGLYCAN TRANSGLYCOSYLASE RLPA"/>
    <property type="match status" value="1"/>
</dbReference>
<dbReference type="PROSITE" id="PS51724">
    <property type="entry name" value="SPOR"/>
    <property type="match status" value="1"/>
</dbReference>
<dbReference type="Pfam" id="PF05036">
    <property type="entry name" value="SPOR"/>
    <property type="match status" value="1"/>
</dbReference>
<dbReference type="EMBL" id="FLOB01000004">
    <property type="protein sequence ID" value="SBS31521.1"/>
    <property type="molecule type" value="Genomic_DNA"/>
</dbReference>
<dbReference type="PANTHER" id="PTHR34183:SF1">
    <property type="entry name" value="ENDOLYTIC PEPTIDOGLYCAN TRANSGLYCOSYLASE RLPA"/>
    <property type="match status" value="1"/>
</dbReference>
<feature type="chain" id="PRO_5009986639" description="Endolytic peptidoglycan transglycosylase RlpA" evidence="6">
    <location>
        <begin position="26"/>
        <end position="307"/>
    </location>
</feature>
<dbReference type="PROSITE" id="PS51257">
    <property type="entry name" value="PROKAR_LIPOPROTEIN"/>
    <property type="match status" value="1"/>
</dbReference>
<keyword evidence="2 4" id="KW-0456">Lyase</keyword>
<dbReference type="InterPro" id="IPR009009">
    <property type="entry name" value="RlpA-like_DPBB"/>
</dbReference>
<keyword evidence="3 4" id="KW-0961">Cell wall biogenesis/degradation</keyword>
<dbReference type="GO" id="GO:0005886">
    <property type="term" value="C:plasma membrane"/>
    <property type="evidence" value="ECO:0007669"/>
    <property type="project" value="UniProtKB-SubCell"/>
</dbReference>
<protein>
    <recommendedName>
        <fullName evidence="4">Endolytic peptidoglycan transglycosylase RlpA</fullName>
        <ecNumber evidence="4">4.2.2.-</ecNumber>
    </recommendedName>
</protein>
<dbReference type="GO" id="GO:0042834">
    <property type="term" value="F:peptidoglycan binding"/>
    <property type="evidence" value="ECO:0007669"/>
    <property type="project" value="InterPro"/>
</dbReference>
<dbReference type="Gene3D" id="2.40.40.10">
    <property type="entry name" value="RlpA-like domain"/>
    <property type="match status" value="1"/>
</dbReference>
<dbReference type="STRING" id="1792290.MSP8886_02147"/>
<proteinExistence type="inferred from homology"/>
<gene>
    <name evidence="4" type="primary">rlpA</name>
    <name evidence="8" type="ORF">MSP8886_02147</name>
</gene>
<dbReference type="InterPro" id="IPR036908">
    <property type="entry name" value="RlpA-like_sf"/>
</dbReference>
<evidence type="ECO:0000256" key="3">
    <source>
        <dbReference type="ARBA" id="ARBA00023316"/>
    </source>
</evidence>
<dbReference type="InterPro" id="IPR007730">
    <property type="entry name" value="SPOR-like_dom"/>
</dbReference>
<dbReference type="HAMAP" id="MF_02071">
    <property type="entry name" value="RlpA"/>
    <property type="match status" value="1"/>
</dbReference>
<dbReference type="InterPro" id="IPR036680">
    <property type="entry name" value="SPOR-like_sf"/>
</dbReference>
<dbReference type="GO" id="GO:0000270">
    <property type="term" value="P:peptidoglycan metabolic process"/>
    <property type="evidence" value="ECO:0007669"/>
    <property type="project" value="UniProtKB-UniRule"/>
</dbReference>
<dbReference type="CDD" id="cd22268">
    <property type="entry name" value="DPBB_RlpA-like"/>
    <property type="match status" value="1"/>
</dbReference>
<keyword evidence="4" id="KW-1003">Cell membrane</keyword>
<dbReference type="NCBIfam" id="TIGR00413">
    <property type="entry name" value="rlpA"/>
    <property type="match status" value="1"/>
</dbReference>
<dbReference type="EC" id="4.2.2.-" evidence="4"/>
<keyword evidence="4" id="KW-0472">Membrane</keyword>
<comment type="function">
    <text evidence="4">Lytic transglycosylase with a strong preference for naked glycan strands that lack stem peptides.</text>
</comment>
<sequence length="307" mass="33953">MTRTSLFVFSMLSLLSLSGCVSNSAKPLDYDRASGGGRYSILQDKAPDHDVKVDHLPELVPKWEPRSAGGNKSPYEVWGKKYWVMKSAKGYVAEGTASWYGLKFHGHTTSNGEKYDMYAFSAANKTLPIPTYLKVTNLGNGRTVIVRVNDRGPFHGNRLIDLSYAAAVRLGFQKKGLAHVRIQAITVPKGATYHPGLYTAGTSKKEVNPPIVLASEHAKEHHQPVKKSLSFNHLQAGAFSTKEAAERLKNRLIQVFDTQIKITIIKQSDGLFKVFLGPYSSDDALVLWQKKLQKAGFTKPIRVALIP</sequence>
<evidence type="ECO:0000313" key="8">
    <source>
        <dbReference type="EMBL" id="SBS31521.1"/>
    </source>
</evidence>
<evidence type="ECO:0000256" key="2">
    <source>
        <dbReference type="ARBA" id="ARBA00023239"/>
    </source>
</evidence>